<keyword evidence="1" id="KW-0472">Membrane</keyword>
<gene>
    <name evidence="2" type="ORF">HUG20_15975</name>
</gene>
<dbReference type="KEGG" id="scib:HUG20_15975"/>
<feature type="transmembrane region" description="Helical" evidence="1">
    <location>
        <begin position="50"/>
        <end position="70"/>
    </location>
</feature>
<keyword evidence="3" id="KW-1185">Reference proteome</keyword>
<organism evidence="2 3">
    <name type="scientific">Salicibibacter cibi</name>
    <dbReference type="NCBI Taxonomy" id="2743001"/>
    <lineage>
        <taxon>Bacteria</taxon>
        <taxon>Bacillati</taxon>
        <taxon>Bacillota</taxon>
        <taxon>Bacilli</taxon>
        <taxon>Bacillales</taxon>
        <taxon>Bacillaceae</taxon>
        <taxon>Salicibibacter</taxon>
    </lineage>
</organism>
<accession>A0A7T6ZD04</accession>
<evidence type="ECO:0000313" key="3">
    <source>
        <dbReference type="Proteomes" id="UP000595349"/>
    </source>
</evidence>
<evidence type="ECO:0000256" key="1">
    <source>
        <dbReference type="SAM" id="Phobius"/>
    </source>
</evidence>
<feature type="transmembrane region" description="Helical" evidence="1">
    <location>
        <begin position="21"/>
        <end position="38"/>
    </location>
</feature>
<dbReference type="Proteomes" id="UP000595349">
    <property type="component" value="Chromosome"/>
</dbReference>
<feature type="transmembrane region" description="Helical" evidence="1">
    <location>
        <begin position="211"/>
        <end position="232"/>
    </location>
</feature>
<feature type="transmembrane region" description="Helical" evidence="1">
    <location>
        <begin position="103"/>
        <end position="124"/>
    </location>
</feature>
<dbReference type="EMBL" id="CP054706">
    <property type="protein sequence ID" value="QQK81255.1"/>
    <property type="molecule type" value="Genomic_DNA"/>
</dbReference>
<feature type="transmembrane region" description="Helical" evidence="1">
    <location>
        <begin position="136"/>
        <end position="156"/>
    </location>
</feature>
<protein>
    <submittedName>
        <fullName evidence="2">Uncharacterized protein</fullName>
    </submittedName>
</protein>
<proteinExistence type="predicted"/>
<reference evidence="2 3" key="1">
    <citation type="submission" date="2020-06" db="EMBL/GenBank/DDBJ databases">
        <title>Genomic analysis of Salicibibacter sp. NKC21-4.</title>
        <authorList>
            <person name="Oh Y.J."/>
        </authorList>
    </citation>
    <scope>NUCLEOTIDE SEQUENCE [LARGE SCALE GENOMIC DNA]</scope>
    <source>
        <strain evidence="2 3">NKC21-4</strain>
    </source>
</reference>
<name>A0A7T6ZD04_9BACI</name>
<keyword evidence="1" id="KW-1133">Transmembrane helix</keyword>
<keyword evidence="1" id="KW-0812">Transmembrane</keyword>
<dbReference type="RefSeq" id="WP_200085686.1">
    <property type="nucleotide sequence ID" value="NZ_CP054706.1"/>
</dbReference>
<feature type="transmembrane region" description="Helical" evidence="1">
    <location>
        <begin position="168"/>
        <end position="191"/>
    </location>
</feature>
<evidence type="ECO:0000313" key="2">
    <source>
        <dbReference type="EMBL" id="QQK81255.1"/>
    </source>
</evidence>
<sequence>MKDTFRLALFEWKQTNVRGHVLRLMICVLYAGFIYVMGSMDPGWNVAKGFVEISFLYAFLTLGNLHLWGFRSEELSTSKWSSPYYTYASRLPIPEKRLFYSRMLVKGVQAPVIMTLGICLAALLTNVFPFTFTDSAFYSFLAFWAAIAFIPTYTALEEIGIYYRKRVHLYSGAYSILFLYLLIYLVVWVWLVPFDGTFMAFSIYLAEEADVWWNVAIPIIIVSITLLVFVFLGSKRINRKGDGYGASNRGQ</sequence>
<dbReference type="AlphaFoldDB" id="A0A7T6ZD04"/>